<name>A0A8J3K8U8_9ACTN</name>
<organism evidence="1 2">
    <name type="scientific">Catellatospora chokoriensis</name>
    <dbReference type="NCBI Taxonomy" id="310353"/>
    <lineage>
        <taxon>Bacteria</taxon>
        <taxon>Bacillati</taxon>
        <taxon>Actinomycetota</taxon>
        <taxon>Actinomycetes</taxon>
        <taxon>Micromonosporales</taxon>
        <taxon>Micromonosporaceae</taxon>
        <taxon>Catellatospora</taxon>
    </lineage>
</organism>
<reference evidence="1 2" key="1">
    <citation type="submission" date="2021-01" db="EMBL/GenBank/DDBJ databases">
        <title>Whole genome shotgun sequence of Catellatospora chokoriensis NBRC 107358.</title>
        <authorList>
            <person name="Komaki H."/>
            <person name="Tamura T."/>
        </authorList>
    </citation>
    <scope>NUCLEOTIDE SEQUENCE [LARGE SCALE GENOMIC DNA]</scope>
    <source>
        <strain evidence="1 2">NBRC 107358</strain>
    </source>
</reference>
<dbReference type="EMBL" id="BONG01000025">
    <property type="protein sequence ID" value="GIF90639.1"/>
    <property type="molecule type" value="Genomic_DNA"/>
</dbReference>
<dbReference type="Proteomes" id="UP000619293">
    <property type="component" value="Unassembled WGS sequence"/>
</dbReference>
<keyword evidence="2" id="KW-1185">Reference proteome</keyword>
<accession>A0A8J3K8U8</accession>
<protein>
    <submittedName>
        <fullName evidence="1">Uncharacterized protein</fullName>
    </submittedName>
</protein>
<proteinExistence type="predicted"/>
<dbReference type="AlphaFoldDB" id="A0A8J3K8U8"/>
<sequence length="69" mass="7529">MPKAKVVKKTTAKAKAAGGRTYRRIPDDFDNVLRQTGDSATAVADHYQVPKHTAYGWIRSARKRAAASA</sequence>
<comment type="caution">
    <text evidence="1">The sequence shown here is derived from an EMBL/GenBank/DDBJ whole genome shotgun (WGS) entry which is preliminary data.</text>
</comment>
<evidence type="ECO:0000313" key="2">
    <source>
        <dbReference type="Proteomes" id="UP000619293"/>
    </source>
</evidence>
<dbReference type="RefSeq" id="WP_191843133.1">
    <property type="nucleotide sequence ID" value="NZ_BAAALB010000031.1"/>
</dbReference>
<evidence type="ECO:0000313" key="1">
    <source>
        <dbReference type="EMBL" id="GIF90639.1"/>
    </source>
</evidence>
<gene>
    <name evidence="1" type="ORF">Cch02nite_40830</name>
</gene>